<dbReference type="Gene3D" id="3.60.21.10">
    <property type="match status" value="1"/>
</dbReference>
<protein>
    <submittedName>
        <fullName evidence="2">Calcineurin-like phosphoesterase</fullName>
    </submittedName>
</protein>
<dbReference type="GO" id="GO:0016787">
    <property type="term" value="F:hydrolase activity"/>
    <property type="evidence" value="ECO:0007669"/>
    <property type="project" value="InterPro"/>
</dbReference>
<evidence type="ECO:0000259" key="1">
    <source>
        <dbReference type="Pfam" id="PF00149"/>
    </source>
</evidence>
<organism evidence="2 3">
    <name type="scientific">Pseudoalteromonas denitrificans DSM 6059</name>
    <dbReference type="NCBI Taxonomy" id="1123010"/>
    <lineage>
        <taxon>Bacteria</taxon>
        <taxon>Pseudomonadati</taxon>
        <taxon>Pseudomonadota</taxon>
        <taxon>Gammaproteobacteria</taxon>
        <taxon>Alteromonadales</taxon>
        <taxon>Pseudoalteromonadaceae</taxon>
        <taxon>Pseudoalteromonas</taxon>
    </lineage>
</organism>
<dbReference type="InterPro" id="IPR004843">
    <property type="entry name" value="Calcineurin-like_PHP"/>
</dbReference>
<sequence>MKKYIWLFNVVLTAFFTQLNAHEKYSDGPYLINGKDALMEYQITDNQLTISEYSEALLIPQKFNIDGKDNYTKVEKIAAISDVHGQVGIFSQLLEKNGVIDALHNWSWGKGHLVITGDIFDRGDTVTEALWLVYKLEQQALKAGGKLHYLLGNHEYMVLRGDDRYLHNKYIKTLNLVNRDLKSLFSINTVLGRWLRSKATVIKINDFVFLHGGIHQDFLDLNLSLEQTNEQFRQSIGLSKEDIKQNDIFNILQGATGPVWYRGFFTDTNLNQVDIEKILKQIKAKHIIVGHTSMDQLETRFDNRILAIDSSIKNAEKGELLIWRKKQFMRGNMQGVQTRLF</sequence>
<keyword evidence="3" id="KW-1185">Reference proteome</keyword>
<dbReference type="STRING" id="1123010.SAMN02745724_05330"/>
<dbReference type="InterPro" id="IPR029052">
    <property type="entry name" value="Metallo-depent_PP-like"/>
</dbReference>
<name>A0A1I1UTN4_9GAMM</name>
<dbReference type="SUPFAM" id="SSF56300">
    <property type="entry name" value="Metallo-dependent phosphatases"/>
    <property type="match status" value="1"/>
</dbReference>
<dbReference type="Proteomes" id="UP000198862">
    <property type="component" value="Unassembled WGS sequence"/>
</dbReference>
<feature type="domain" description="Calcineurin-like phosphoesterase" evidence="1">
    <location>
        <begin position="76"/>
        <end position="292"/>
    </location>
</feature>
<dbReference type="AlphaFoldDB" id="A0A1I1UTN4"/>
<dbReference type="PANTHER" id="PTHR46546:SF4">
    <property type="entry name" value="SHEWANELLA-LIKE PROTEIN PHOSPHATASE 1"/>
    <property type="match status" value="1"/>
</dbReference>
<dbReference type="PANTHER" id="PTHR46546">
    <property type="entry name" value="SHEWANELLA-LIKE PROTEIN PHOSPHATASE 1"/>
    <property type="match status" value="1"/>
</dbReference>
<dbReference type="EMBL" id="FOLO01000097">
    <property type="protein sequence ID" value="SFD74029.1"/>
    <property type="molecule type" value="Genomic_DNA"/>
</dbReference>
<dbReference type="Pfam" id="PF00149">
    <property type="entry name" value="Metallophos"/>
    <property type="match status" value="1"/>
</dbReference>
<proteinExistence type="predicted"/>
<gene>
    <name evidence="2" type="ORF">SAMN02745724_05330</name>
</gene>
<dbReference type="RefSeq" id="WP_245763938.1">
    <property type="nucleotide sequence ID" value="NZ_FOLO01000097.1"/>
</dbReference>
<evidence type="ECO:0000313" key="3">
    <source>
        <dbReference type="Proteomes" id="UP000198862"/>
    </source>
</evidence>
<accession>A0A1I1UTN4</accession>
<evidence type="ECO:0000313" key="2">
    <source>
        <dbReference type="EMBL" id="SFD74029.1"/>
    </source>
</evidence>
<reference evidence="2 3" key="1">
    <citation type="submission" date="2016-10" db="EMBL/GenBank/DDBJ databases">
        <authorList>
            <person name="de Groot N.N."/>
        </authorList>
    </citation>
    <scope>NUCLEOTIDE SEQUENCE [LARGE SCALE GENOMIC DNA]</scope>
    <source>
        <strain evidence="2 3">DSM 6059</strain>
    </source>
</reference>